<reference evidence="2 3" key="1">
    <citation type="submission" date="2023-11" db="EMBL/GenBank/DDBJ databases">
        <title>Halocaridina rubra genome assembly.</title>
        <authorList>
            <person name="Smith C."/>
        </authorList>
    </citation>
    <scope>NUCLEOTIDE SEQUENCE [LARGE SCALE GENOMIC DNA]</scope>
    <source>
        <strain evidence="2">EP-1</strain>
        <tissue evidence="2">Whole</tissue>
    </source>
</reference>
<comment type="caution">
    <text evidence="2">The sequence shown here is derived from an EMBL/GenBank/DDBJ whole genome shotgun (WGS) entry which is preliminary data.</text>
</comment>
<sequence length="207" mass="22401">IHDLPEFLQGGVRDQTTHIIIRYKPSHTTDSLHKGKHRRHTTHRGPGGSFSEPSTSSIDEETEGDNDGIDGENNHHNISSSSVLHSPILLSPLVREDRGSDASPSSPLLVASDPLLARSEESCPLSRTKDWLASPSFHCNSSNGISSSPEESPTLHRALHSHTALTLSIGSAKSPVRCQSPDMESGSFNHRSLTPTIADLLSRGRIK</sequence>
<name>A0AAN8XE56_HALRR</name>
<feature type="compositionally biased region" description="Acidic residues" evidence="1">
    <location>
        <begin position="58"/>
        <end position="70"/>
    </location>
</feature>
<dbReference type="AlphaFoldDB" id="A0AAN8XE56"/>
<dbReference type="Proteomes" id="UP001381693">
    <property type="component" value="Unassembled WGS sequence"/>
</dbReference>
<organism evidence="2 3">
    <name type="scientific">Halocaridina rubra</name>
    <name type="common">Hawaiian red shrimp</name>
    <dbReference type="NCBI Taxonomy" id="373956"/>
    <lineage>
        <taxon>Eukaryota</taxon>
        <taxon>Metazoa</taxon>
        <taxon>Ecdysozoa</taxon>
        <taxon>Arthropoda</taxon>
        <taxon>Crustacea</taxon>
        <taxon>Multicrustacea</taxon>
        <taxon>Malacostraca</taxon>
        <taxon>Eumalacostraca</taxon>
        <taxon>Eucarida</taxon>
        <taxon>Decapoda</taxon>
        <taxon>Pleocyemata</taxon>
        <taxon>Caridea</taxon>
        <taxon>Atyoidea</taxon>
        <taxon>Atyidae</taxon>
        <taxon>Halocaridina</taxon>
    </lineage>
</organism>
<proteinExistence type="predicted"/>
<gene>
    <name evidence="2" type="ORF">SK128_006081</name>
</gene>
<accession>A0AAN8XE56</accession>
<evidence type="ECO:0000313" key="2">
    <source>
        <dbReference type="EMBL" id="KAK7081191.1"/>
    </source>
</evidence>
<feature type="region of interest" description="Disordered" evidence="1">
    <location>
        <begin position="23"/>
        <end position="82"/>
    </location>
</feature>
<dbReference type="EMBL" id="JAXCGZ010005684">
    <property type="protein sequence ID" value="KAK7081191.1"/>
    <property type="molecule type" value="Genomic_DNA"/>
</dbReference>
<evidence type="ECO:0000313" key="3">
    <source>
        <dbReference type="Proteomes" id="UP001381693"/>
    </source>
</evidence>
<feature type="non-terminal residue" evidence="2">
    <location>
        <position position="1"/>
    </location>
</feature>
<evidence type="ECO:0000256" key="1">
    <source>
        <dbReference type="SAM" id="MobiDB-lite"/>
    </source>
</evidence>
<keyword evidence="3" id="KW-1185">Reference proteome</keyword>
<feature type="compositionally biased region" description="Basic residues" evidence="1">
    <location>
        <begin position="34"/>
        <end position="43"/>
    </location>
</feature>
<protein>
    <submittedName>
        <fullName evidence="2">Uncharacterized protein</fullName>
    </submittedName>
</protein>